<name>A0A936ZU30_9BURK</name>
<sequence length="74" mass="7925">MAVLTKVSCPMCGEPEGIRLLWGFPSLDELEAYGRAGGVVIGGYESPTDAADGPPADTECRHCGHRWFSGEWPS</sequence>
<dbReference type="RefSeq" id="WP_201683693.1">
    <property type="nucleotide sequence ID" value="NZ_JAEQNA010000002.1"/>
</dbReference>
<dbReference type="Proteomes" id="UP000613011">
    <property type="component" value="Unassembled WGS sequence"/>
</dbReference>
<organism evidence="1 2">
    <name type="scientific">Ramlibacter aurantiacus</name>
    <dbReference type="NCBI Taxonomy" id="2801330"/>
    <lineage>
        <taxon>Bacteria</taxon>
        <taxon>Pseudomonadati</taxon>
        <taxon>Pseudomonadota</taxon>
        <taxon>Betaproteobacteria</taxon>
        <taxon>Burkholderiales</taxon>
        <taxon>Comamonadaceae</taxon>
        <taxon>Ramlibacter</taxon>
    </lineage>
</organism>
<dbReference type="EMBL" id="JAEQNA010000002">
    <property type="protein sequence ID" value="MBL0420629.1"/>
    <property type="molecule type" value="Genomic_DNA"/>
</dbReference>
<evidence type="ECO:0000313" key="2">
    <source>
        <dbReference type="Proteomes" id="UP000613011"/>
    </source>
</evidence>
<gene>
    <name evidence="1" type="ORF">JI739_09765</name>
</gene>
<protein>
    <submittedName>
        <fullName evidence="1">Uncharacterized protein</fullName>
    </submittedName>
</protein>
<comment type="caution">
    <text evidence="1">The sequence shown here is derived from an EMBL/GenBank/DDBJ whole genome shotgun (WGS) entry which is preliminary data.</text>
</comment>
<reference evidence="1" key="1">
    <citation type="submission" date="2021-01" db="EMBL/GenBank/DDBJ databases">
        <title>Ramlibacter sp. strain AW1 16S ribosomal RNA gene Genome sequencing and assembly.</title>
        <authorList>
            <person name="Kang M."/>
        </authorList>
    </citation>
    <scope>NUCLEOTIDE SEQUENCE</scope>
    <source>
        <strain evidence="1">AW1</strain>
    </source>
</reference>
<keyword evidence="2" id="KW-1185">Reference proteome</keyword>
<proteinExistence type="predicted"/>
<accession>A0A936ZU30</accession>
<dbReference type="AlphaFoldDB" id="A0A936ZU30"/>
<evidence type="ECO:0000313" key="1">
    <source>
        <dbReference type="EMBL" id="MBL0420629.1"/>
    </source>
</evidence>